<evidence type="ECO:0000256" key="1">
    <source>
        <dbReference type="SAM" id="MobiDB-lite"/>
    </source>
</evidence>
<sequence>MKKHSRINNIAELQAEIARLKVLKGQQENYLNDQYRLFNHKLDAPKRIFNSIKSSIPGVNLVEGIMGNFGKSLGTSESVASSDWLTKVMRVGLPFVMNKFFLKRAGIVKRLLVTVLSERAAGQVSQDKLTGLISKVTDFIKPKKRKKLKPLTPAEEDLQTGIPPYSETY</sequence>
<reference evidence="2" key="1">
    <citation type="submission" date="2021-03" db="EMBL/GenBank/DDBJ databases">
        <authorList>
            <person name="Lu T."/>
            <person name="Wang Q."/>
            <person name="Han X."/>
        </authorList>
    </citation>
    <scope>NUCLEOTIDE SEQUENCE</scope>
    <source>
        <strain evidence="2">WQ 2009</strain>
    </source>
</reference>
<proteinExistence type="predicted"/>
<comment type="caution">
    <text evidence="2">The sequence shown here is derived from an EMBL/GenBank/DDBJ whole genome shotgun (WGS) entry which is preliminary data.</text>
</comment>
<dbReference type="EMBL" id="JAGKSB010000007">
    <property type="protein sequence ID" value="MBP3943404.1"/>
    <property type="molecule type" value="Genomic_DNA"/>
</dbReference>
<dbReference type="Proteomes" id="UP000679691">
    <property type="component" value="Unassembled WGS sequence"/>
</dbReference>
<gene>
    <name evidence="2" type="ORF">J5U18_07490</name>
</gene>
<keyword evidence="3" id="KW-1185">Reference proteome</keyword>
<evidence type="ECO:0000313" key="2">
    <source>
        <dbReference type="EMBL" id="MBP3943404.1"/>
    </source>
</evidence>
<evidence type="ECO:0000313" key="3">
    <source>
        <dbReference type="Proteomes" id="UP000679691"/>
    </source>
</evidence>
<protein>
    <submittedName>
        <fullName evidence="2">Uncharacterized protein</fullName>
    </submittedName>
</protein>
<accession>A0A8T4H9E0</accession>
<dbReference type="AlphaFoldDB" id="A0A8T4H9E0"/>
<organism evidence="2 3">
    <name type="scientific">Rhinopithecimicrobium faecis</name>
    <dbReference type="NCBI Taxonomy" id="2820698"/>
    <lineage>
        <taxon>Bacteria</taxon>
        <taxon>Pseudomonadati</taxon>
        <taxon>Bacteroidota</taxon>
        <taxon>Sphingobacteriia</taxon>
        <taxon>Sphingobacteriales</taxon>
        <taxon>Sphingobacteriaceae</taxon>
        <taxon>Rhinopithecimicrobium</taxon>
    </lineage>
</organism>
<name>A0A8T4H9E0_9SPHI</name>
<dbReference type="RefSeq" id="WP_353546898.1">
    <property type="nucleotide sequence ID" value="NZ_JAGKSB010000007.1"/>
</dbReference>
<feature type="region of interest" description="Disordered" evidence="1">
    <location>
        <begin position="150"/>
        <end position="169"/>
    </location>
</feature>